<dbReference type="GO" id="GO:0008061">
    <property type="term" value="F:chitin binding"/>
    <property type="evidence" value="ECO:0007669"/>
    <property type="project" value="UniProtKB-UniRule"/>
</dbReference>
<evidence type="ECO:0008006" key="8">
    <source>
        <dbReference type="Google" id="ProtNLM"/>
    </source>
</evidence>
<evidence type="ECO:0000313" key="7">
    <source>
        <dbReference type="Proteomes" id="UP001153461"/>
    </source>
</evidence>
<evidence type="ECO:0000259" key="4">
    <source>
        <dbReference type="PROSITE" id="PS50941"/>
    </source>
</evidence>
<dbReference type="EMBL" id="CAJVNV010000230">
    <property type="protein sequence ID" value="CAG8122336.1"/>
    <property type="molecule type" value="Genomic_DNA"/>
</dbReference>
<evidence type="ECO:0000256" key="2">
    <source>
        <dbReference type="ARBA" id="ARBA00023026"/>
    </source>
</evidence>
<proteinExistence type="predicted"/>
<dbReference type="Gene3D" id="3.10.350.10">
    <property type="entry name" value="LysM domain"/>
    <property type="match status" value="1"/>
</dbReference>
<dbReference type="PANTHER" id="PTHR34997:SF1">
    <property type="entry name" value="PEPTIDOGLYCAN-BINDING LYSIN DOMAIN"/>
    <property type="match status" value="1"/>
</dbReference>
<name>A0A9W4HQM4_PENNA</name>
<organism evidence="6 7">
    <name type="scientific">Penicillium nalgiovense</name>
    <dbReference type="NCBI Taxonomy" id="60175"/>
    <lineage>
        <taxon>Eukaryota</taxon>
        <taxon>Fungi</taxon>
        <taxon>Dikarya</taxon>
        <taxon>Ascomycota</taxon>
        <taxon>Pezizomycotina</taxon>
        <taxon>Eurotiomycetes</taxon>
        <taxon>Eurotiomycetidae</taxon>
        <taxon>Eurotiales</taxon>
        <taxon>Aspergillaceae</taxon>
        <taxon>Penicillium</taxon>
    </lineage>
</organism>
<feature type="domain" description="LysM" evidence="5">
    <location>
        <begin position="124"/>
        <end position="170"/>
    </location>
</feature>
<dbReference type="Gene3D" id="3.30.60.10">
    <property type="entry name" value="Endochitinase-like"/>
    <property type="match status" value="3"/>
</dbReference>
<sequence length="386" mass="39746">MPDIHCLGISQLVRIPKNPPKIFEIPRSKGVCANIQYYVSASLAELASNSTNNVSESQFLAWNSNIQGSCGRVANSQRVCMEAPGGTWTTPSVTITAPTGTVLYYTTATPAYPTQSGTTESCGKYYQVVSGDDCATVNLRFGLNITQLQSLNTYLDDNCSNLWLDYDVCVAPVSAPTVSSDGSCGVGVTCAESGFGKEYVLTHISCVSCCSSSGQCTDDCGSAGNSTVSTNGLCGPDNSYMTCPGSGFGDCCSIFGYCGNGTQFCGAGNCYAGKCDTDNGGPSTSGECGAMFAGNKTCTGTQFGDCCSVNGYCGSTNDYCSPPNCYSGACLTTGYTSTNGECGPNFANNMTCVGSLFGDCCSVAGYCGNSSDYCSGTNCYSGSCVS</sequence>
<feature type="disulfide bond" evidence="3">
    <location>
        <begin position="306"/>
        <end position="320"/>
    </location>
</feature>
<dbReference type="InterPro" id="IPR036861">
    <property type="entry name" value="Endochitinase-like_sf"/>
</dbReference>
<feature type="domain" description="Chitin-binding type-1" evidence="4">
    <location>
        <begin position="285"/>
        <end position="332"/>
    </location>
</feature>
<feature type="disulfide bond" evidence="3">
    <location>
        <begin position="360"/>
        <end position="374"/>
    </location>
</feature>
<dbReference type="SUPFAM" id="SSF57016">
    <property type="entry name" value="Plant lectins/antimicrobial peptides"/>
    <property type="match status" value="3"/>
</dbReference>
<dbReference type="InterPro" id="IPR052210">
    <property type="entry name" value="LysM1-like"/>
</dbReference>
<evidence type="ECO:0000256" key="3">
    <source>
        <dbReference type="PROSITE-ProRule" id="PRU00261"/>
    </source>
</evidence>
<comment type="caution">
    <text evidence="3">Lacks conserved residue(s) required for the propagation of feature annotation.</text>
</comment>
<feature type="disulfide bond" evidence="3">
    <location>
        <begin position="251"/>
        <end position="265"/>
    </location>
</feature>
<gene>
    <name evidence="6" type="ORF">PNAL_LOCUS5294</name>
</gene>
<dbReference type="OrthoDB" id="3249161at2759"/>
<dbReference type="CDD" id="cd00118">
    <property type="entry name" value="LysM"/>
    <property type="match status" value="1"/>
</dbReference>
<protein>
    <recommendedName>
        <fullName evidence="8">Chitin-binding type-1 domain-containing protein</fullName>
    </recommendedName>
</protein>
<dbReference type="InterPro" id="IPR001002">
    <property type="entry name" value="Chitin-bd_1"/>
</dbReference>
<dbReference type="AlphaFoldDB" id="A0A9W4HQM4"/>
<comment type="caution">
    <text evidence="6">The sequence shown here is derived from an EMBL/GenBank/DDBJ whole genome shotgun (WGS) entry which is preliminary data.</text>
</comment>
<feature type="domain" description="Chitin-binding type-1" evidence="4">
    <location>
        <begin position="231"/>
        <end position="277"/>
    </location>
</feature>
<keyword evidence="2" id="KW-0843">Virulence</keyword>
<feature type="domain" description="Chitin-binding type-1" evidence="4">
    <location>
        <begin position="339"/>
        <end position="386"/>
    </location>
</feature>
<dbReference type="InterPro" id="IPR018392">
    <property type="entry name" value="LysM"/>
</dbReference>
<evidence type="ECO:0000256" key="1">
    <source>
        <dbReference type="ARBA" id="ARBA00022669"/>
    </source>
</evidence>
<evidence type="ECO:0000259" key="5">
    <source>
        <dbReference type="PROSITE" id="PS51782"/>
    </source>
</evidence>
<dbReference type="SMART" id="SM00270">
    <property type="entry name" value="ChtBD1"/>
    <property type="match status" value="3"/>
</dbReference>
<keyword evidence="3" id="KW-1015">Disulfide bond</keyword>
<dbReference type="Proteomes" id="UP001153461">
    <property type="component" value="Unassembled WGS sequence"/>
</dbReference>
<dbReference type="PROSITE" id="PS51782">
    <property type="entry name" value="LYSM"/>
    <property type="match status" value="1"/>
</dbReference>
<accession>A0A9W4HQM4</accession>
<dbReference type="PROSITE" id="PS50941">
    <property type="entry name" value="CHIT_BIND_I_2"/>
    <property type="match status" value="3"/>
</dbReference>
<keyword evidence="1 3" id="KW-0147">Chitin-binding</keyword>
<dbReference type="SUPFAM" id="SSF54106">
    <property type="entry name" value="LysM domain"/>
    <property type="match status" value="1"/>
</dbReference>
<reference evidence="6" key="1">
    <citation type="submission" date="2021-07" db="EMBL/GenBank/DDBJ databases">
        <authorList>
            <person name="Branca A.L. A."/>
        </authorList>
    </citation>
    <scope>NUCLEOTIDE SEQUENCE</scope>
</reference>
<evidence type="ECO:0000313" key="6">
    <source>
        <dbReference type="EMBL" id="CAG8122336.1"/>
    </source>
</evidence>
<dbReference type="PANTHER" id="PTHR34997">
    <property type="entry name" value="AM15"/>
    <property type="match status" value="1"/>
</dbReference>
<dbReference type="InterPro" id="IPR036779">
    <property type="entry name" value="LysM_dom_sf"/>
</dbReference>